<dbReference type="InterPro" id="IPR025877">
    <property type="entry name" value="MobA-like_NTP_Trfase"/>
</dbReference>
<evidence type="ECO:0000259" key="1">
    <source>
        <dbReference type="Pfam" id="PF12804"/>
    </source>
</evidence>
<dbReference type="SUPFAM" id="SSF53448">
    <property type="entry name" value="Nucleotide-diphospho-sugar transferases"/>
    <property type="match status" value="1"/>
</dbReference>
<keyword evidence="2" id="KW-0548">Nucleotidyltransferase</keyword>
<dbReference type="PANTHER" id="PTHR43777">
    <property type="entry name" value="MOLYBDENUM COFACTOR CYTIDYLYLTRANSFERASE"/>
    <property type="match status" value="1"/>
</dbReference>
<dbReference type="PANTHER" id="PTHR43777:SF1">
    <property type="entry name" value="MOLYBDENUM COFACTOR CYTIDYLYLTRANSFERASE"/>
    <property type="match status" value="1"/>
</dbReference>
<dbReference type="Proteomes" id="UP000540989">
    <property type="component" value="Unassembled WGS sequence"/>
</dbReference>
<dbReference type="Gene3D" id="3.90.550.10">
    <property type="entry name" value="Spore Coat Polysaccharide Biosynthesis Protein SpsA, Chain A"/>
    <property type="match status" value="1"/>
</dbReference>
<feature type="domain" description="MobA-like NTP transferase" evidence="1">
    <location>
        <begin position="4"/>
        <end position="159"/>
    </location>
</feature>
<dbReference type="EMBL" id="JACHIP010000002">
    <property type="protein sequence ID" value="MBB5056614.1"/>
    <property type="molecule type" value="Genomic_DNA"/>
</dbReference>
<keyword evidence="2" id="KW-0808">Transferase</keyword>
<sequence>MKAAVILAAGASRRLGRPKQDVVLGGETLLERTVRIAIQAALDPVYVIVAPERQSSHIPGVTILTNPDAAEGMAASIRTGVLAAAHNQCEGIIILACDQPAVTPEHLHAIIANSDGGTRISASNYGSRRGVPAYFPSSAFPGLLELRGDIGARDLLASAHAILLANGELDIDTAEELARAQILFQTCEG</sequence>
<dbReference type="CDD" id="cd04182">
    <property type="entry name" value="GT_2_like_f"/>
    <property type="match status" value="1"/>
</dbReference>
<proteinExistence type="predicted"/>
<keyword evidence="3" id="KW-1185">Reference proteome</keyword>
<evidence type="ECO:0000313" key="2">
    <source>
        <dbReference type="EMBL" id="MBB5056614.1"/>
    </source>
</evidence>
<comment type="caution">
    <text evidence="2">The sequence shown here is derived from an EMBL/GenBank/DDBJ whole genome shotgun (WGS) entry which is preliminary data.</text>
</comment>
<dbReference type="AlphaFoldDB" id="A0A7W8E2W4"/>
<organism evidence="2 3">
    <name type="scientific">Granulicella aggregans</name>
    <dbReference type="NCBI Taxonomy" id="474949"/>
    <lineage>
        <taxon>Bacteria</taxon>
        <taxon>Pseudomonadati</taxon>
        <taxon>Acidobacteriota</taxon>
        <taxon>Terriglobia</taxon>
        <taxon>Terriglobales</taxon>
        <taxon>Acidobacteriaceae</taxon>
        <taxon>Granulicella</taxon>
    </lineage>
</organism>
<protein>
    <submittedName>
        <fullName evidence="2">CTP:molybdopterin cytidylyltransferase MocA</fullName>
    </submittedName>
</protein>
<accession>A0A7W8E2W4</accession>
<dbReference type="Pfam" id="PF12804">
    <property type="entry name" value="NTP_transf_3"/>
    <property type="match status" value="1"/>
</dbReference>
<evidence type="ECO:0000313" key="3">
    <source>
        <dbReference type="Proteomes" id="UP000540989"/>
    </source>
</evidence>
<name>A0A7W8E2W4_9BACT</name>
<dbReference type="RefSeq" id="WP_184214667.1">
    <property type="nucleotide sequence ID" value="NZ_JACHIP010000002.1"/>
</dbReference>
<dbReference type="InterPro" id="IPR029044">
    <property type="entry name" value="Nucleotide-diphossugar_trans"/>
</dbReference>
<gene>
    <name evidence="2" type="ORF">HDF16_001299</name>
</gene>
<reference evidence="2 3" key="1">
    <citation type="submission" date="2020-08" db="EMBL/GenBank/DDBJ databases">
        <title>Genomic Encyclopedia of Type Strains, Phase IV (KMG-V): Genome sequencing to study the core and pangenomes of soil and plant-associated prokaryotes.</title>
        <authorList>
            <person name="Whitman W."/>
        </authorList>
    </citation>
    <scope>NUCLEOTIDE SEQUENCE [LARGE SCALE GENOMIC DNA]</scope>
    <source>
        <strain evidence="2 3">M8UP14</strain>
    </source>
</reference>
<dbReference type="GO" id="GO:0016779">
    <property type="term" value="F:nucleotidyltransferase activity"/>
    <property type="evidence" value="ECO:0007669"/>
    <property type="project" value="UniProtKB-KW"/>
</dbReference>